<dbReference type="InterPro" id="IPR004307">
    <property type="entry name" value="TspO_MBR"/>
</dbReference>
<name>A0ABU5CAT0_9BACI</name>
<evidence type="ECO:0000313" key="7">
    <source>
        <dbReference type="Proteomes" id="UP001281447"/>
    </source>
</evidence>
<comment type="similarity">
    <text evidence="2">Belongs to the TspO/BZRP family.</text>
</comment>
<evidence type="ECO:0000256" key="1">
    <source>
        <dbReference type="ARBA" id="ARBA00004141"/>
    </source>
</evidence>
<organism evidence="6 7">
    <name type="scientific">Tigheibacillus halophilus</name>
    <dbReference type="NCBI Taxonomy" id="361280"/>
    <lineage>
        <taxon>Bacteria</taxon>
        <taxon>Bacillati</taxon>
        <taxon>Bacillota</taxon>
        <taxon>Bacilli</taxon>
        <taxon>Bacillales</taxon>
        <taxon>Bacillaceae</taxon>
        <taxon>Tigheibacillus</taxon>
    </lineage>
</organism>
<dbReference type="EMBL" id="JAWDIP010000003">
    <property type="protein sequence ID" value="MDY0395752.1"/>
    <property type="molecule type" value="Genomic_DNA"/>
</dbReference>
<evidence type="ECO:0000313" key="6">
    <source>
        <dbReference type="EMBL" id="MDY0395752.1"/>
    </source>
</evidence>
<keyword evidence="7" id="KW-1185">Reference proteome</keyword>
<evidence type="ECO:0000256" key="3">
    <source>
        <dbReference type="ARBA" id="ARBA00022692"/>
    </source>
</evidence>
<dbReference type="Pfam" id="PF03073">
    <property type="entry name" value="TspO_MBR"/>
    <property type="match status" value="1"/>
</dbReference>
<reference evidence="6 7" key="1">
    <citation type="submission" date="2023-10" db="EMBL/GenBank/DDBJ databases">
        <title>Virgibacillus halophilus 5B73C genome.</title>
        <authorList>
            <person name="Miliotis G."/>
            <person name="Sengupta P."/>
            <person name="Hameed A."/>
            <person name="Chuvochina M."/>
            <person name="Mcdonagh F."/>
            <person name="Simpson A.C."/>
            <person name="Singh N.K."/>
            <person name="Rekha P.D."/>
            <person name="Raman K."/>
            <person name="Hugenholtz P."/>
            <person name="Venkateswaran K."/>
        </authorList>
    </citation>
    <scope>NUCLEOTIDE SEQUENCE [LARGE SCALE GENOMIC DNA]</scope>
    <source>
        <strain evidence="6 7">5B73C</strain>
    </source>
</reference>
<dbReference type="Gene3D" id="1.20.1260.100">
    <property type="entry name" value="TspO/MBR protein"/>
    <property type="match status" value="1"/>
</dbReference>
<proteinExistence type="inferred from homology"/>
<protein>
    <submittedName>
        <fullName evidence="6">TspO/MBR family protein</fullName>
    </submittedName>
</protein>
<evidence type="ECO:0000256" key="4">
    <source>
        <dbReference type="ARBA" id="ARBA00022989"/>
    </source>
</evidence>
<keyword evidence="4" id="KW-1133">Transmembrane helix</keyword>
<accession>A0ABU5CAT0</accession>
<comment type="subcellular location">
    <subcellularLocation>
        <location evidence="1">Membrane</location>
        <topology evidence="1">Multi-pass membrane protein</topology>
    </subcellularLocation>
</comment>
<gene>
    <name evidence="6" type="ORF">RWE15_16645</name>
</gene>
<comment type="caution">
    <text evidence="6">The sequence shown here is derived from an EMBL/GenBank/DDBJ whole genome shotgun (WGS) entry which is preliminary data.</text>
</comment>
<keyword evidence="3" id="KW-0812">Transmembrane</keyword>
<evidence type="ECO:0000256" key="5">
    <source>
        <dbReference type="ARBA" id="ARBA00023136"/>
    </source>
</evidence>
<dbReference type="InterPro" id="IPR038330">
    <property type="entry name" value="TspO/MBR-related_sf"/>
</dbReference>
<dbReference type="Proteomes" id="UP001281447">
    <property type="component" value="Unassembled WGS sequence"/>
</dbReference>
<evidence type="ECO:0000256" key="2">
    <source>
        <dbReference type="ARBA" id="ARBA00007524"/>
    </source>
</evidence>
<sequence length="61" mass="6664">MPIKNNKWKLAASVALPVVAGTIAGTIATRSVKTTFRRLKTPKCAPPNWIFPVVWTSLDVT</sequence>
<keyword evidence="5" id="KW-0472">Membrane</keyword>